<dbReference type="SMART" id="SM00355">
    <property type="entry name" value="ZnF_C2H2"/>
    <property type="match status" value="2"/>
</dbReference>
<feature type="domain" description="C2H2-type" evidence="11">
    <location>
        <begin position="301"/>
        <end position="328"/>
    </location>
</feature>
<keyword evidence="12" id="KW-1185">Reference proteome</keyword>
<dbReference type="InterPro" id="IPR013087">
    <property type="entry name" value="Znf_C2H2_type"/>
</dbReference>
<dbReference type="RefSeq" id="XP_060046750.1">
    <property type="nucleotide sequence ID" value="XM_060190767.1"/>
</dbReference>
<organism evidence="12 13">
    <name type="scientific">Erinaceus europaeus</name>
    <name type="common">Western European hedgehog</name>
    <dbReference type="NCBI Taxonomy" id="9365"/>
    <lineage>
        <taxon>Eukaryota</taxon>
        <taxon>Metazoa</taxon>
        <taxon>Chordata</taxon>
        <taxon>Craniata</taxon>
        <taxon>Vertebrata</taxon>
        <taxon>Euteleostomi</taxon>
        <taxon>Mammalia</taxon>
        <taxon>Eutheria</taxon>
        <taxon>Laurasiatheria</taxon>
        <taxon>Eulipotyphla</taxon>
        <taxon>Erinaceidae</taxon>
        <taxon>Erinaceinae</taxon>
        <taxon>Erinaceus</taxon>
    </lineage>
</organism>
<keyword evidence="7" id="KW-0804">Transcription</keyword>
<keyword evidence="8" id="KW-0539">Nucleus</keyword>
<reference evidence="13" key="1">
    <citation type="submission" date="2025-08" db="UniProtKB">
        <authorList>
            <consortium name="RefSeq"/>
        </authorList>
    </citation>
    <scope>IDENTIFICATION</scope>
</reference>
<dbReference type="GeneID" id="132538185"/>
<feature type="region of interest" description="Disordered" evidence="10">
    <location>
        <begin position="324"/>
        <end position="347"/>
    </location>
</feature>
<evidence type="ECO:0000256" key="5">
    <source>
        <dbReference type="ARBA" id="ARBA00022833"/>
    </source>
</evidence>
<dbReference type="PANTHER" id="PTHR14196">
    <property type="entry name" value="ODD-SKIPPED - RELATED"/>
    <property type="match status" value="1"/>
</dbReference>
<keyword evidence="5" id="KW-0862">Zinc</keyword>
<evidence type="ECO:0000256" key="9">
    <source>
        <dbReference type="PROSITE-ProRule" id="PRU00042"/>
    </source>
</evidence>
<evidence type="ECO:0000256" key="6">
    <source>
        <dbReference type="ARBA" id="ARBA00023015"/>
    </source>
</evidence>
<evidence type="ECO:0000256" key="2">
    <source>
        <dbReference type="ARBA" id="ARBA00022723"/>
    </source>
</evidence>
<evidence type="ECO:0000256" key="8">
    <source>
        <dbReference type="ARBA" id="ARBA00023242"/>
    </source>
</evidence>
<keyword evidence="3" id="KW-0677">Repeat</keyword>
<dbReference type="InterPro" id="IPR050717">
    <property type="entry name" value="C2H2-ZF_Transcription_Reg"/>
</dbReference>
<name>A0ABM3XD59_ERIEU</name>
<protein>
    <submittedName>
        <fullName evidence="13">LOW QUALITY PROTEIN: zinc finger protein 200-like</fullName>
    </submittedName>
</protein>
<comment type="subcellular location">
    <subcellularLocation>
        <location evidence="1">Nucleus</location>
    </subcellularLocation>
</comment>
<feature type="compositionally biased region" description="Polar residues" evidence="10">
    <location>
        <begin position="44"/>
        <end position="64"/>
    </location>
</feature>
<dbReference type="SUPFAM" id="SSF57667">
    <property type="entry name" value="beta-beta-alpha zinc fingers"/>
    <property type="match status" value="1"/>
</dbReference>
<dbReference type="Proteomes" id="UP001652624">
    <property type="component" value="Chromosome 4"/>
</dbReference>
<gene>
    <name evidence="13" type="primary">LOC132538185</name>
</gene>
<evidence type="ECO:0000256" key="1">
    <source>
        <dbReference type="ARBA" id="ARBA00004123"/>
    </source>
</evidence>
<sequence>MTHEVDTLHGEVRVPPLTPISQASVSKPGPLDTCPPHPQGVLYTKSSSNTKPGQDLPGNTSSGPRTVQQLVREQFLTFWPKPNLLVPAQRENETMDVVTAVDLERQSTAQPHPLVQFVPREETHCKLDDVSWCLNTEPDQVLVFEDLHVFHSQEECVTLDPVQQPTSEKEEDLVGEMMLLVDDSNDEGEQLQKKSVEKDEKSARCDEVDGSVVSEKLGNFHGEEKQNTSLPKKRKLRNLLDAVENDIPLEELPKCVNINITALTPNLRTRKWYTCSLCKKQFDKSSYLISHQRIHTGVKPYDCSHCGKSFSHKTNLSKHERIHTEEEVHASSQYKKKKRQQAHSSHCEGAYVKEKLEYRRNNPSVEL</sequence>
<dbReference type="PROSITE" id="PS50157">
    <property type="entry name" value="ZINC_FINGER_C2H2_2"/>
    <property type="match status" value="2"/>
</dbReference>
<evidence type="ECO:0000313" key="12">
    <source>
        <dbReference type="Proteomes" id="UP001652624"/>
    </source>
</evidence>
<evidence type="ECO:0000313" key="13">
    <source>
        <dbReference type="RefSeq" id="XP_060046750.1"/>
    </source>
</evidence>
<evidence type="ECO:0000256" key="7">
    <source>
        <dbReference type="ARBA" id="ARBA00023163"/>
    </source>
</evidence>
<dbReference type="Pfam" id="PF00096">
    <property type="entry name" value="zf-C2H2"/>
    <property type="match status" value="2"/>
</dbReference>
<keyword evidence="6" id="KW-0805">Transcription regulation</keyword>
<feature type="domain" description="C2H2-type" evidence="11">
    <location>
        <begin position="273"/>
        <end position="300"/>
    </location>
</feature>
<evidence type="ECO:0000256" key="3">
    <source>
        <dbReference type="ARBA" id="ARBA00022737"/>
    </source>
</evidence>
<dbReference type="PANTHER" id="PTHR14196:SF0">
    <property type="entry name" value="PROTEIN BOWEL"/>
    <property type="match status" value="1"/>
</dbReference>
<proteinExistence type="predicted"/>
<keyword evidence="4 9" id="KW-0863">Zinc-finger</keyword>
<feature type="compositionally biased region" description="Basic and acidic residues" evidence="10">
    <location>
        <begin position="1"/>
        <end position="12"/>
    </location>
</feature>
<accession>A0ABM3XD59</accession>
<dbReference type="Gene3D" id="3.30.160.60">
    <property type="entry name" value="Classic Zinc Finger"/>
    <property type="match status" value="2"/>
</dbReference>
<evidence type="ECO:0000256" key="10">
    <source>
        <dbReference type="SAM" id="MobiDB-lite"/>
    </source>
</evidence>
<evidence type="ECO:0000256" key="4">
    <source>
        <dbReference type="ARBA" id="ARBA00022771"/>
    </source>
</evidence>
<dbReference type="InterPro" id="IPR036236">
    <property type="entry name" value="Znf_C2H2_sf"/>
</dbReference>
<evidence type="ECO:0000259" key="11">
    <source>
        <dbReference type="PROSITE" id="PS50157"/>
    </source>
</evidence>
<dbReference type="PROSITE" id="PS00028">
    <property type="entry name" value="ZINC_FINGER_C2H2_1"/>
    <property type="match status" value="2"/>
</dbReference>
<feature type="region of interest" description="Disordered" evidence="10">
    <location>
        <begin position="1"/>
        <end position="64"/>
    </location>
</feature>
<keyword evidence="2" id="KW-0479">Metal-binding</keyword>